<evidence type="ECO:0000313" key="2">
    <source>
        <dbReference type="EMBL" id="KAF2716339.1"/>
    </source>
</evidence>
<protein>
    <recommendedName>
        <fullName evidence="4">DUF1772-domain-containing protein</fullName>
    </recommendedName>
</protein>
<gene>
    <name evidence="2" type="ORF">K431DRAFT_20127</name>
</gene>
<feature type="transmembrane region" description="Helical" evidence="1">
    <location>
        <begin position="12"/>
        <end position="41"/>
    </location>
</feature>
<keyword evidence="1" id="KW-1133">Transmembrane helix</keyword>
<keyword evidence="1" id="KW-0812">Transmembrane</keyword>
<keyword evidence="3" id="KW-1185">Reference proteome</keyword>
<evidence type="ECO:0008006" key="4">
    <source>
        <dbReference type="Google" id="ProtNLM"/>
    </source>
</evidence>
<evidence type="ECO:0000313" key="3">
    <source>
        <dbReference type="Proteomes" id="UP000799441"/>
    </source>
</evidence>
<sequence>MASQLELFVQAIAVLKAFAVLTLALIAGASYSMSLIIIPLIQKAPHTKAKTVQFASLIGKGAKYMQPTSRIMMATLTLLSALLYRNAGKEDVTAASSGGVGDLPSWKGWMLAAIVVAQVAWFEVVAIFPFNDIIGDVGRKLMEKGTDGSLEAEAIVSESLEAWRRRNLVRASLPLLAAVIGMCA</sequence>
<comment type="caution">
    <text evidence="2">The sequence shown here is derived from an EMBL/GenBank/DDBJ whole genome shotgun (WGS) entry which is preliminary data.</text>
</comment>
<dbReference type="OrthoDB" id="3648235at2759"/>
<organism evidence="2 3">
    <name type="scientific">Polychaeton citri CBS 116435</name>
    <dbReference type="NCBI Taxonomy" id="1314669"/>
    <lineage>
        <taxon>Eukaryota</taxon>
        <taxon>Fungi</taxon>
        <taxon>Dikarya</taxon>
        <taxon>Ascomycota</taxon>
        <taxon>Pezizomycotina</taxon>
        <taxon>Dothideomycetes</taxon>
        <taxon>Dothideomycetidae</taxon>
        <taxon>Capnodiales</taxon>
        <taxon>Capnodiaceae</taxon>
        <taxon>Polychaeton</taxon>
    </lineage>
</organism>
<reference evidence="2" key="1">
    <citation type="journal article" date="2020" name="Stud. Mycol.">
        <title>101 Dothideomycetes genomes: a test case for predicting lifestyles and emergence of pathogens.</title>
        <authorList>
            <person name="Haridas S."/>
            <person name="Albert R."/>
            <person name="Binder M."/>
            <person name="Bloem J."/>
            <person name="Labutti K."/>
            <person name="Salamov A."/>
            <person name="Andreopoulos B."/>
            <person name="Baker S."/>
            <person name="Barry K."/>
            <person name="Bills G."/>
            <person name="Bluhm B."/>
            <person name="Cannon C."/>
            <person name="Castanera R."/>
            <person name="Culley D."/>
            <person name="Daum C."/>
            <person name="Ezra D."/>
            <person name="Gonzalez J."/>
            <person name="Henrissat B."/>
            <person name="Kuo A."/>
            <person name="Liang C."/>
            <person name="Lipzen A."/>
            <person name="Lutzoni F."/>
            <person name="Magnuson J."/>
            <person name="Mondo S."/>
            <person name="Nolan M."/>
            <person name="Ohm R."/>
            <person name="Pangilinan J."/>
            <person name="Park H.-J."/>
            <person name="Ramirez L."/>
            <person name="Alfaro M."/>
            <person name="Sun H."/>
            <person name="Tritt A."/>
            <person name="Yoshinaga Y."/>
            <person name="Zwiers L.-H."/>
            <person name="Turgeon B."/>
            <person name="Goodwin S."/>
            <person name="Spatafora J."/>
            <person name="Crous P."/>
            <person name="Grigoriev I."/>
        </authorList>
    </citation>
    <scope>NUCLEOTIDE SEQUENCE</scope>
    <source>
        <strain evidence="2">CBS 116435</strain>
    </source>
</reference>
<evidence type="ECO:0000256" key="1">
    <source>
        <dbReference type="SAM" id="Phobius"/>
    </source>
</evidence>
<dbReference type="Proteomes" id="UP000799441">
    <property type="component" value="Unassembled WGS sequence"/>
</dbReference>
<accession>A0A9P4UJF8</accession>
<dbReference type="Pfam" id="PF08592">
    <property type="entry name" value="Anthrone_oxy"/>
    <property type="match status" value="1"/>
</dbReference>
<feature type="transmembrane region" description="Helical" evidence="1">
    <location>
        <begin position="108"/>
        <end position="130"/>
    </location>
</feature>
<dbReference type="EMBL" id="MU003880">
    <property type="protein sequence ID" value="KAF2716339.1"/>
    <property type="molecule type" value="Genomic_DNA"/>
</dbReference>
<keyword evidence="1" id="KW-0472">Membrane</keyword>
<name>A0A9P4UJF8_9PEZI</name>
<dbReference type="InterPro" id="IPR013901">
    <property type="entry name" value="Anthrone_oxy"/>
</dbReference>
<proteinExistence type="predicted"/>
<dbReference type="AlphaFoldDB" id="A0A9P4UJF8"/>